<proteinExistence type="predicted"/>
<organism evidence="1 2">
    <name type="scientific">Chelonia mydas</name>
    <name type="common">Green sea-turtle</name>
    <name type="synonym">Chelonia agassizi</name>
    <dbReference type="NCBI Taxonomy" id="8469"/>
    <lineage>
        <taxon>Eukaryota</taxon>
        <taxon>Metazoa</taxon>
        <taxon>Chordata</taxon>
        <taxon>Craniata</taxon>
        <taxon>Vertebrata</taxon>
        <taxon>Euteleostomi</taxon>
        <taxon>Archelosauria</taxon>
        <taxon>Testudinata</taxon>
        <taxon>Testudines</taxon>
        <taxon>Cryptodira</taxon>
        <taxon>Durocryptodira</taxon>
        <taxon>Americhelydia</taxon>
        <taxon>Chelonioidea</taxon>
        <taxon>Cheloniidae</taxon>
        <taxon>Chelonia</taxon>
    </lineage>
</organism>
<reference evidence="1" key="1">
    <citation type="submission" date="2012-03" db="EMBL/GenBank/DDBJ databases">
        <title>Development and evolution of a turtle-specific body plan assessed by genome-wide analyses.</title>
        <authorList>
            <person name="Zhang G."/>
            <person name="Huang Z."/>
            <person name="Wang Z."/>
        </authorList>
    </citation>
    <scope>NUCLEOTIDE SEQUENCE</scope>
</reference>
<evidence type="ECO:0000313" key="2">
    <source>
        <dbReference type="Proteomes" id="UP000031443"/>
    </source>
</evidence>
<dbReference type="Proteomes" id="UP000031443">
    <property type="component" value="Unassembled WGS sequence"/>
</dbReference>
<dbReference type="EMBL" id="KB518472">
    <property type="protein sequence ID" value="EMP38814.1"/>
    <property type="molecule type" value="Genomic_DNA"/>
</dbReference>
<dbReference type="AlphaFoldDB" id="M7BNL5"/>
<keyword evidence="2" id="KW-1185">Reference proteome</keyword>
<gene>
    <name evidence="1" type="ORF">UY3_03938</name>
</gene>
<name>M7BNL5_CHEMY</name>
<protein>
    <submittedName>
        <fullName evidence="1">Uncharacterized protein</fullName>
    </submittedName>
</protein>
<accession>M7BNL5</accession>
<evidence type="ECO:0000313" key="1">
    <source>
        <dbReference type="EMBL" id="EMP38814.1"/>
    </source>
</evidence>
<sequence>MLFVDCVCDTWCALDSETRQTPYPATDPVWVDFCIEDNGTHSHGAKSQIVALDSLVRTLPADNHYGGINSHLVSLTRETENSAYGGGDTIVTVVLEALIDPLCWLLKNEETANLAGRFNELARCGYLQLMAASQLWLLTR</sequence>